<comment type="similarity">
    <text evidence="2">Belongs to the ABC-4 integral membrane protein family. LolC/E subfamily.</text>
</comment>
<evidence type="ECO:0000256" key="6">
    <source>
        <dbReference type="ARBA" id="ARBA00023136"/>
    </source>
</evidence>
<keyword evidence="5 7" id="KW-1133">Transmembrane helix</keyword>
<comment type="subcellular location">
    <subcellularLocation>
        <location evidence="1">Cell membrane</location>
        <topology evidence="1">Multi-pass membrane protein</topology>
    </subcellularLocation>
</comment>
<dbReference type="AlphaFoldDB" id="A0A4V5MQ07"/>
<sequence length="467" mass="50394">MFSLNSLALPLRNVMRNRRRTLVTLITLIVGEIALLIFGGYANAVVDGMQTGIVQQIGHLQIQRKNYFLLGTGSPMDYGIADYRKVIAAVEADPQLKNMVKVTTPLLQLQGIAGDFNRGVSRTVAGYGYVAADQNRMREWNEYRFPIEPKKIALPEGQSDVVSLGIGVARTLRLCDALTVPNCPKGEVADKNPGGKAMPDDIGALTELEAASPNLPASDGQPRLDVLAATANGAPNVINARVAAAESLGVKEIDDSYMAMPLEMAQQLVYGRDTPQVTSIVLQLRSTADIDTVRARLTRIIQDHGWDLEVLDYRTLFPAYDQTRGLFASIFGFILLLIGTIVLFSVANTMSTVVMERTVEIGTLRSMGMRRAGIARQFLSEGLIIGTLGTVLGCGLAVLCALAINSAGFTWTPPNSIEKIPLVVHMFNTPDLIVGSVAALLLLAAISSLLPAYRAARIPVVEALRHV</sequence>
<evidence type="ECO:0000313" key="9">
    <source>
        <dbReference type="EMBL" id="TJZ70738.1"/>
    </source>
</evidence>
<dbReference type="InterPro" id="IPR003838">
    <property type="entry name" value="ABC3_permease_C"/>
</dbReference>
<evidence type="ECO:0000256" key="1">
    <source>
        <dbReference type="ARBA" id="ARBA00004651"/>
    </source>
</evidence>
<keyword evidence="3" id="KW-1003">Cell membrane</keyword>
<dbReference type="PANTHER" id="PTHR30489">
    <property type="entry name" value="LIPOPROTEIN-RELEASING SYSTEM TRANSMEMBRANE PROTEIN LOLE"/>
    <property type="match status" value="1"/>
</dbReference>
<dbReference type="GO" id="GO:0044874">
    <property type="term" value="P:lipoprotein localization to outer membrane"/>
    <property type="evidence" value="ECO:0007669"/>
    <property type="project" value="TreeGrafter"/>
</dbReference>
<evidence type="ECO:0000256" key="5">
    <source>
        <dbReference type="ARBA" id="ARBA00022989"/>
    </source>
</evidence>
<feature type="transmembrane region" description="Helical" evidence="7">
    <location>
        <begin position="432"/>
        <end position="453"/>
    </location>
</feature>
<gene>
    <name evidence="9" type="ORF">FAZ21_14205</name>
</gene>
<feature type="transmembrane region" description="Helical" evidence="7">
    <location>
        <begin position="326"/>
        <end position="347"/>
    </location>
</feature>
<accession>A0A4V5MQ07</accession>
<keyword evidence="6 7" id="KW-0472">Membrane</keyword>
<dbReference type="EMBL" id="SUMF01000018">
    <property type="protein sequence ID" value="TJZ70738.1"/>
    <property type="molecule type" value="Genomic_DNA"/>
</dbReference>
<dbReference type="PANTHER" id="PTHR30489:SF0">
    <property type="entry name" value="LIPOPROTEIN-RELEASING SYSTEM TRANSMEMBRANE PROTEIN LOLE"/>
    <property type="match status" value="1"/>
</dbReference>
<dbReference type="RefSeq" id="WP_136774104.1">
    <property type="nucleotide sequence ID" value="NZ_SUMF01000018.1"/>
</dbReference>
<evidence type="ECO:0000313" key="10">
    <source>
        <dbReference type="Proteomes" id="UP000310016"/>
    </source>
</evidence>
<keyword evidence="10" id="KW-1185">Reference proteome</keyword>
<dbReference type="Proteomes" id="UP000310016">
    <property type="component" value="Unassembled WGS sequence"/>
</dbReference>
<protein>
    <submittedName>
        <fullName evidence="9">ABC transporter permease</fullName>
    </submittedName>
</protein>
<feature type="domain" description="ABC3 transporter permease C-terminal" evidence="8">
    <location>
        <begin position="333"/>
        <end position="459"/>
    </location>
</feature>
<reference evidence="9 10" key="1">
    <citation type="submission" date="2019-04" db="EMBL/GenBank/DDBJ databases">
        <title>Chitiniphilus eburnea sp. nov., a novel chitinolytic bacterium isolated from aquaculture sludge.</title>
        <authorList>
            <person name="Sheng M."/>
        </authorList>
    </citation>
    <scope>NUCLEOTIDE SEQUENCE [LARGE SCALE GENOMIC DNA]</scope>
    <source>
        <strain evidence="9 10">HX-2-15</strain>
    </source>
</reference>
<dbReference type="GO" id="GO:0098797">
    <property type="term" value="C:plasma membrane protein complex"/>
    <property type="evidence" value="ECO:0007669"/>
    <property type="project" value="TreeGrafter"/>
</dbReference>
<evidence type="ECO:0000256" key="4">
    <source>
        <dbReference type="ARBA" id="ARBA00022692"/>
    </source>
</evidence>
<dbReference type="Pfam" id="PF02687">
    <property type="entry name" value="FtsX"/>
    <property type="match status" value="1"/>
</dbReference>
<evidence type="ECO:0000256" key="2">
    <source>
        <dbReference type="ARBA" id="ARBA00005236"/>
    </source>
</evidence>
<comment type="caution">
    <text evidence="9">The sequence shown here is derived from an EMBL/GenBank/DDBJ whole genome shotgun (WGS) entry which is preliminary data.</text>
</comment>
<feature type="transmembrane region" description="Helical" evidence="7">
    <location>
        <begin position="378"/>
        <end position="404"/>
    </location>
</feature>
<evidence type="ECO:0000256" key="3">
    <source>
        <dbReference type="ARBA" id="ARBA00022475"/>
    </source>
</evidence>
<organism evidence="9 10">
    <name type="scientific">Chitiniphilus eburneus</name>
    <dbReference type="NCBI Taxonomy" id="2571148"/>
    <lineage>
        <taxon>Bacteria</taxon>
        <taxon>Pseudomonadati</taxon>
        <taxon>Pseudomonadota</taxon>
        <taxon>Betaproteobacteria</taxon>
        <taxon>Neisseriales</taxon>
        <taxon>Chitinibacteraceae</taxon>
        <taxon>Chitiniphilus</taxon>
    </lineage>
</organism>
<proteinExistence type="inferred from homology"/>
<keyword evidence="4 7" id="KW-0812">Transmembrane</keyword>
<evidence type="ECO:0000259" key="8">
    <source>
        <dbReference type="Pfam" id="PF02687"/>
    </source>
</evidence>
<feature type="transmembrane region" description="Helical" evidence="7">
    <location>
        <begin position="21"/>
        <end position="42"/>
    </location>
</feature>
<name>A0A4V5MQ07_9NEIS</name>
<evidence type="ECO:0000256" key="7">
    <source>
        <dbReference type="SAM" id="Phobius"/>
    </source>
</evidence>
<dbReference type="InterPro" id="IPR051447">
    <property type="entry name" value="Lipoprotein-release_system"/>
</dbReference>
<dbReference type="OrthoDB" id="9770036at2"/>